<comment type="caution">
    <text evidence="2">The sequence shown here is derived from an EMBL/GenBank/DDBJ whole genome shotgun (WGS) entry which is preliminary data.</text>
</comment>
<proteinExistence type="predicted"/>
<gene>
    <name evidence="2" type="ORF">MENT_LOCUS6513</name>
</gene>
<protein>
    <submittedName>
        <fullName evidence="2">Uncharacterized protein</fullName>
    </submittedName>
</protein>
<evidence type="ECO:0000313" key="3">
    <source>
        <dbReference type="Proteomes" id="UP000580250"/>
    </source>
</evidence>
<reference evidence="2 3" key="1">
    <citation type="submission" date="2020-08" db="EMBL/GenBank/DDBJ databases">
        <authorList>
            <person name="Koutsovoulos G."/>
            <person name="Danchin GJ E."/>
        </authorList>
    </citation>
    <scope>NUCLEOTIDE SEQUENCE [LARGE SCALE GENOMIC DNA]</scope>
</reference>
<name>A0A6V7TZM2_MELEN</name>
<dbReference type="EMBL" id="CAJEWN010000025">
    <property type="protein sequence ID" value="CAD2140472.1"/>
    <property type="molecule type" value="Genomic_DNA"/>
</dbReference>
<feature type="transmembrane region" description="Helical" evidence="1">
    <location>
        <begin position="26"/>
        <end position="47"/>
    </location>
</feature>
<sequence>MDLWNSIFAFNFTNFEFTSRKDCLEFFNSSSHTFTFINYFTYFFFLFKTKI</sequence>
<keyword evidence="1" id="KW-1133">Transmembrane helix</keyword>
<organism evidence="2 3">
    <name type="scientific">Meloidogyne enterolobii</name>
    <name type="common">Root-knot nematode worm</name>
    <name type="synonym">Meloidogyne mayaguensis</name>
    <dbReference type="NCBI Taxonomy" id="390850"/>
    <lineage>
        <taxon>Eukaryota</taxon>
        <taxon>Metazoa</taxon>
        <taxon>Ecdysozoa</taxon>
        <taxon>Nematoda</taxon>
        <taxon>Chromadorea</taxon>
        <taxon>Rhabditida</taxon>
        <taxon>Tylenchina</taxon>
        <taxon>Tylenchomorpha</taxon>
        <taxon>Tylenchoidea</taxon>
        <taxon>Meloidogynidae</taxon>
        <taxon>Meloidogyninae</taxon>
        <taxon>Meloidogyne</taxon>
    </lineage>
</organism>
<keyword evidence="1" id="KW-0472">Membrane</keyword>
<keyword evidence="1" id="KW-0812">Transmembrane</keyword>
<dbReference type="AlphaFoldDB" id="A0A6V7TZM2"/>
<evidence type="ECO:0000313" key="2">
    <source>
        <dbReference type="EMBL" id="CAD2140472.1"/>
    </source>
</evidence>
<dbReference type="Proteomes" id="UP000580250">
    <property type="component" value="Unassembled WGS sequence"/>
</dbReference>
<accession>A0A6V7TZM2</accession>
<evidence type="ECO:0000256" key="1">
    <source>
        <dbReference type="SAM" id="Phobius"/>
    </source>
</evidence>